<proteinExistence type="predicted"/>
<evidence type="ECO:0000313" key="3">
    <source>
        <dbReference type="EMBL" id="CAB4199035.1"/>
    </source>
</evidence>
<gene>
    <name evidence="3" type="ORF">UFOVP1332_14</name>
    <name evidence="2" type="ORF">UFOVP565_29</name>
</gene>
<name>A0A6J5MX13_9CAUD</name>
<reference evidence="2" key="1">
    <citation type="submission" date="2020-04" db="EMBL/GenBank/DDBJ databases">
        <authorList>
            <person name="Chiriac C."/>
            <person name="Salcher M."/>
            <person name="Ghai R."/>
            <person name="Kavagutti S V."/>
        </authorList>
    </citation>
    <scope>NUCLEOTIDE SEQUENCE</scope>
</reference>
<feature type="compositionally biased region" description="Basic and acidic residues" evidence="1">
    <location>
        <begin position="36"/>
        <end position="49"/>
    </location>
</feature>
<evidence type="ECO:0000256" key="1">
    <source>
        <dbReference type="SAM" id="MobiDB-lite"/>
    </source>
</evidence>
<protein>
    <submittedName>
        <fullName evidence="2">Uncharacterized protein</fullName>
    </submittedName>
</protein>
<dbReference type="EMBL" id="LR796545">
    <property type="protein sequence ID" value="CAB4150447.1"/>
    <property type="molecule type" value="Genomic_DNA"/>
</dbReference>
<sequence length="55" mass="6214">MLVKATARSFIDNTIREEGDIFEFNGELAAHLIPQEVEKPKGKRGKPEQDLTDTE</sequence>
<dbReference type="EMBL" id="LR797279">
    <property type="protein sequence ID" value="CAB4199035.1"/>
    <property type="molecule type" value="Genomic_DNA"/>
</dbReference>
<organism evidence="2">
    <name type="scientific">uncultured Caudovirales phage</name>
    <dbReference type="NCBI Taxonomy" id="2100421"/>
    <lineage>
        <taxon>Viruses</taxon>
        <taxon>Duplodnaviria</taxon>
        <taxon>Heunggongvirae</taxon>
        <taxon>Uroviricota</taxon>
        <taxon>Caudoviricetes</taxon>
        <taxon>Peduoviridae</taxon>
        <taxon>Maltschvirus</taxon>
        <taxon>Maltschvirus maltsch</taxon>
    </lineage>
</organism>
<feature type="region of interest" description="Disordered" evidence="1">
    <location>
        <begin position="33"/>
        <end position="55"/>
    </location>
</feature>
<evidence type="ECO:0000313" key="2">
    <source>
        <dbReference type="EMBL" id="CAB4150447.1"/>
    </source>
</evidence>
<accession>A0A6J5MX13</accession>